<dbReference type="Pfam" id="PF01343">
    <property type="entry name" value="Peptidase_S49"/>
    <property type="match status" value="1"/>
</dbReference>
<evidence type="ECO:0000313" key="8">
    <source>
        <dbReference type="Proteomes" id="UP000273982"/>
    </source>
</evidence>
<reference evidence="7 8" key="1">
    <citation type="submission" date="2018-11" db="EMBL/GenBank/DDBJ databases">
        <title>Genome squencing of methanotrophic bacteria isolated from alkaline groundwater in Korea.</title>
        <authorList>
            <person name="Nguyen L.N."/>
        </authorList>
    </citation>
    <scope>NUCLEOTIDE SEQUENCE [LARGE SCALE GENOMIC DNA]</scope>
    <source>
        <strain evidence="7 8">GW6</strain>
    </source>
</reference>
<proteinExistence type="inferred from homology"/>
<dbReference type="PANTHER" id="PTHR33209:SF1">
    <property type="entry name" value="PEPTIDASE S49 DOMAIN-CONTAINING PROTEIN"/>
    <property type="match status" value="1"/>
</dbReference>
<dbReference type="Gene3D" id="6.20.330.10">
    <property type="match status" value="1"/>
</dbReference>
<protein>
    <submittedName>
        <fullName evidence="7">S49 family peptidase</fullName>
    </submittedName>
</protein>
<dbReference type="Proteomes" id="UP000273982">
    <property type="component" value="Chromosome"/>
</dbReference>
<dbReference type="InterPro" id="IPR002142">
    <property type="entry name" value="Peptidase_S49"/>
</dbReference>
<gene>
    <name evidence="7" type="ORF">EHO51_05820</name>
</gene>
<feature type="domain" description="Peptidase S49" evidence="6">
    <location>
        <begin position="137"/>
        <end position="282"/>
    </location>
</feature>
<evidence type="ECO:0000256" key="2">
    <source>
        <dbReference type="ARBA" id="ARBA00022670"/>
    </source>
</evidence>
<dbReference type="Gene3D" id="3.90.226.10">
    <property type="entry name" value="2-enoyl-CoA Hydratase, Chain A, domain 1"/>
    <property type="match status" value="1"/>
</dbReference>
<evidence type="ECO:0000256" key="5">
    <source>
        <dbReference type="SAM" id="MobiDB-lite"/>
    </source>
</evidence>
<accession>A0A3G8MBF2</accession>
<dbReference type="AlphaFoldDB" id="A0A3G8MBF2"/>
<dbReference type="EMBL" id="CP034086">
    <property type="protein sequence ID" value="AZG78530.1"/>
    <property type="molecule type" value="Genomic_DNA"/>
</dbReference>
<dbReference type="PANTHER" id="PTHR33209">
    <property type="entry name" value="PROTEASE 4"/>
    <property type="match status" value="1"/>
</dbReference>
<dbReference type="InterPro" id="IPR029045">
    <property type="entry name" value="ClpP/crotonase-like_dom_sf"/>
</dbReference>
<evidence type="ECO:0000313" key="7">
    <source>
        <dbReference type="EMBL" id="AZG78530.1"/>
    </source>
</evidence>
<keyword evidence="2" id="KW-0645">Protease</keyword>
<dbReference type="GO" id="GO:0008236">
    <property type="term" value="F:serine-type peptidase activity"/>
    <property type="evidence" value="ECO:0007669"/>
    <property type="project" value="UniProtKB-KW"/>
</dbReference>
<evidence type="ECO:0000256" key="3">
    <source>
        <dbReference type="ARBA" id="ARBA00022801"/>
    </source>
</evidence>
<dbReference type="InterPro" id="IPR033855">
    <property type="entry name" value="Protein_C"/>
</dbReference>
<evidence type="ECO:0000256" key="1">
    <source>
        <dbReference type="ARBA" id="ARBA00008683"/>
    </source>
</evidence>
<comment type="similarity">
    <text evidence="1">Belongs to the peptidase S49 family.</text>
</comment>
<name>A0A3G8MBF2_9HYPH</name>
<dbReference type="GO" id="GO:0006508">
    <property type="term" value="P:proteolysis"/>
    <property type="evidence" value="ECO:0007669"/>
    <property type="project" value="UniProtKB-KW"/>
</dbReference>
<dbReference type="CDD" id="cd07022">
    <property type="entry name" value="S49_Sppa_36K_type"/>
    <property type="match status" value="1"/>
</dbReference>
<evidence type="ECO:0000256" key="4">
    <source>
        <dbReference type="ARBA" id="ARBA00022825"/>
    </source>
</evidence>
<keyword evidence="4" id="KW-0720">Serine protease</keyword>
<organism evidence="7 8">
    <name type="scientific">Methylocystis rosea</name>
    <dbReference type="NCBI Taxonomy" id="173366"/>
    <lineage>
        <taxon>Bacteria</taxon>
        <taxon>Pseudomonadati</taxon>
        <taxon>Pseudomonadota</taxon>
        <taxon>Alphaproteobacteria</taxon>
        <taxon>Hyphomicrobiales</taxon>
        <taxon>Methylocystaceae</taxon>
        <taxon>Methylocystis</taxon>
    </lineage>
</organism>
<keyword evidence="3" id="KW-0378">Hydrolase</keyword>
<sequence length="414" mass="43391">MVISSVISEHMTGVAPLVDVENARAEAQFERETHSQMLDRFDGEPRGPRVKNAYGDSYIQTRYRFRKGVALITVEGSLVNRGAYIGAASGLTSYEGVTAQFAAAAADPDVKTIMLDLDSPGGEAGGAFELADFVHAVAQEKPVVAIVNALAASAAYAMASGASRIITTPSGVSGSIGVVVLHLDQSKRLEKMGVVPTLIYAGGHKVDGNPFEPLPEDTRADLQAEVDQLYAMFVATVARGRSNLTEDAIRATEARTCLGAEAVEIGLADDVGTFVDIAEELQSSGMGRKFMKGATMSQADLKRSPSVASGGEPRLETTPQELSGAVLALFPDSKRAQAFGEALSKGASIALAADLAKMIDDGQSTKMSPLQMAMAQQRRADLGPGGGPAPHQAAAKDDLWAHAIATVNREFGRA</sequence>
<dbReference type="KEGG" id="mros:EHO51_05820"/>
<dbReference type="SUPFAM" id="SSF52096">
    <property type="entry name" value="ClpP/crotonase"/>
    <property type="match status" value="1"/>
</dbReference>
<evidence type="ECO:0000259" key="6">
    <source>
        <dbReference type="Pfam" id="PF01343"/>
    </source>
</evidence>
<feature type="region of interest" description="Disordered" evidence="5">
    <location>
        <begin position="295"/>
        <end position="317"/>
    </location>
</feature>